<feature type="region of interest" description="Disordered" evidence="3">
    <location>
        <begin position="135"/>
        <end position="182"/>
    </location>
</feature>
<dbReference type="InterPro" id="IPR019734">
    <property type="entry name" value="TPR_rpt"/>
</dbReference>
<comment type="caution">
    <text evidence="4">The sequence shown here is derived from an EMBL/GenBank/DDBJ whole genome shotgun (WGS) entry which is preliminary data.</text>
</comment>
<dbReference type="EMBL" id="BEYU01000195">
    <property type="protein sequence ID" value="GBG34436.1"/>
    <property type="molecule type" value="Genomic_DNA"/>
</dbReference>
<protein>
    <submittedName>
        <fullName evidence="4">Hsp70-Hsp90 organizing protein 2</fullName>
    </submittedName>
</protein>
<feature type="coiled-coil region" evidence="2">
    <location>
        <begin position="103"/>
        <end position="130"/>
    </location>
</feature>
<proteinExistence type="predicted"/>
<dbReference type="SUPFAM" id="SSF48452">
    <property type="entry name" value="TPR-like"/>
    <property type="match status" value="1"/>
</dbReference>
<name>A0A2R5GU89_9STRA</name>
<keyword evidence="1" id="KW-0802">TPR repeat</keyword>
<dbReference type="AlphaFoldDB" id="A0A2R5GU89"/>
<keyword evidence="2" id="KW-0175">Coiled coil</keyword>
<sequence>MSEVDEVDATDQGSQSLAEIDVPNDVPKPACLCGRRALRRERYRPHLCPMEIRNKRTIYEGVHVTRPYHLVEDQLFRRVQSKLPPDTKFRDQLISVETNEKTREWCEAQLERYNALLERHEQAMRSNAENFAEPLLKNITQSPVPRSKGRGSLSSNRNSRTEADATQNQDTEGDRISLPTMEDPCANENLALPYTRRAALLMTLGRYEEALESARKAATLNVHLASAFYQWGLASYYLGDFAGAADAMLKGLRHNPRNPRLDRAAARLRVLL</sequence>
<evidence type="ECO:0000256" key="2">
    <source>
        <dbReference type="SAM" id="Coils"/>
    </source>
</evidence>
<gene>
    <name evidence="4" type="ORF">FCC1311_106602</name>
</gene>
<evidence type="ECO:0000313" key="4">
    <source>
        <dbReference type="EMBL" id="GBG34436.1"/>
    </source>
</evidence>
<dbReference type="InParanoid" id="A0A2R5GU89"/>
<dbReference type="SMART" id="SM00028">
    <property type="entry name" value="TPR"/>
    <property type="match status" value="2"/>
</dbReference>
<keyword evidence="5" id="KW-1185">Reference proteome</keyword>
<dbReference type="Proteomes" id="UP000241890">
    <property type="component" value="Unassembled WGS sequence"/>
</dbReference>
<dbReference type="PROSITE" id="PS50005">
    <property type="entry name" value="TPR"/>
    <property type="match status" value="1"/>
</dbReference>
<organism evidence="4 5">
    <name type="scientific">Hondaea fermentalgiana</name>
    <dbReference type="NCBI Taxonomy" id="2315210"/>
    <lineage>
        <taxon>Eukaryota</taxon>
        <taxon>Sar</taxon>
        <taxon>Stramenopiles</taxon>
        <taxon>Bigyra</taxon>
        <taxon>Labyrinthulomycetes</taxon>
        <taxon>Thraustochytrida</taxon>
        <taxon>Thraustochytriidae</taxon>
        <taxon>Hondaea</taxon>
    </lineage>
</organism>
<evidence type="ECO:0000256" key="3">
    <source>
        <dbReference type="SAM" id="MobiDB-lite"/>
    </source>
</evidence>
<feature type="region of interest" description="Disordered" evidence="3">
    <location>
        <begin position="1"/>
        <end position="21"/>
    </location>
</feature>
<evidence type="ECO:0000256" key="1">
    <source>
        <dbReference type="PROSITE-ProRule" id="PRU00339"/>
    </source>
</evidence>
<evidence type="ECO:0000313" key="5">
    <source>
        <dbReference type="Proteomes" id="UP000241890"/>
    </source>
</evidence>
<reference evidence="4 5" key="1">
    <citation type="submission" date="2017-12" db="EMBL/GenBank/DDBJ databases">
        <title>Sequencing, de novo assembly and annotation of complete genome of a new Thraustochytrid species, strain FCC1311.</title>
        <authorList>
            <person name="Sedici K."/>
            <person name="Godart F."/>
            <person name="Aiese Cigliano R."/>
            <person name="Sanseverino W."/>
            <person name="Barakat M."/>
            <person name="Ortet P."/>
            <person name="Marechal E."/>
            <person name="Cagnac O."/>
            <person name="Amato A."/>
        </authorList>
    </citation>
    <scope>NUCLEOTIDE SEQUENCE [LARGE SCALE GENOMIC DNA]</scope>
</reference>
<accession>A0A2R5GU89</accession>
<feature type="repeat" description="TPR" evidence="1">
    <location>
        <begin position="225"/>
        <end position="258"/>
    </location>
</feature>
<dbReference type="InterPro" id="IPR011990">
    <property type="entry name" value="TPR-like_helical_dom_sf"/>
</dbReference>
<dbReference type="Gene3D" id="1.25.40.10">
    <property type="entry name" value="Tetratricopeptide repeat domain"/>
    <property type="match status" value="1"/>
</dbReference>